<dbReference type="InterPro" id="IPR018490">
    <property type="entry name" value="cNMP-bd_dom_sf"/>
</dbReference>
<reference evidence="2 3" key="1">
    <citation type="submission" date="2016-07" db="EMBL/GenBank/DDBJ databases">
        <title>Genome analysis of Flavihumibacter stibioxidans YS-17.</title>
        <authorList>
            <person name="Shi K."/>
            <person name="Han Y."/>
            <person name="Wang G."/>
        </authorList>
    </citation>
    <scope>NUCLEOTIDE SEQUENCE [LARGE SCALE GENOMIC DNA]</scope>
    <source>
        <strain evidence="2 3">YS-17</strain>
    </source>
</reference>
<dbReference type="InterPro" id="IPR014710">
    <property type="entry name" value="RmlC-like_jellyroll"/>
</dbReference>
<comment type="caution">
    <text evidence="2">The sequence shown here is derived from an EMBL/GenBank/DDBJ whole genome shotgun (WGS) entry which is preliminary data.</text>
</comment>
<dbReference type="Pfam" id="PF00027">
    <property type="entry name" value="cNMP_binding"/>
    <property type="match status" value="1"/>
</dbReference>
<sequence>MKHLPFIQVLQQASPLSPEAAAAMDEITCFNHYPKGHHLLNLWQVDRYFHFIGKGSGRVYYLKDGMDITDYFAMDMQFIGGVESLFTKQPSHKAIELTEDSEVYSFLFDDFEKLCVRYHDIERLGRIMATYAFLEIQKRIEGIRFLSAAERYQELEKNYPGISNRIALKHIASYLGTTQVSLSRIRSGIQ</sequence>
<dbReference type="SUPFAM" id="SSF51206">
    <property type="entry name" value="cAMP-binding domain-like"/>
    <property type="match status" value="1"/>
</dbReference>
<protein>
    <recommendedName>
        <fullName evidence="1">Cyclic nucleotide-binding domain-containing protein</fullName>
    </recommendedName>
</protein>
<dbReference type="Proteomes" id="UP000765802">
    <property type="component" value="Unassembled WGS sequence"/>
</dbReference>
<evidence type="ECO:0000259" key="1">
    <source>
        <dbReference type="Pfam" id="PF00027"/>
    </source>
</evidence>
<name>A0ABR7MDG4_9BACT</name>
<dbReference type="Gene3D" id="2.60.120.10">
    <property type="entry name" value="Jelly Rolls"/>
    <property type="match status" value="1"/>
</dbReference>
<organism evidence="2 3">
    <name type="scientific">Flavihumibacter stibioxidans</name>
    <dbReference type="NCBI Taxonomy" id="1834163"/>
    <lineage>
        <taxon>Bacteria</taxon>
        <taxon>Pseudomonadati</taxon>
        <taxon>Bacteroidota</taxon>
        <taxon>Chitinophagia</taxon>
        <taxon>Chitinophagales</taxon>
        <taxon>Chitinophagaceae</taxon>
        <taxon>Flavihumibacter</taxon>
    </lineage>
</organism>
<accession>A0ABR7MDG4</accession>
<evidence type="ECO:0000313" key="3">
    <source>
        <dbReference type="Proteomes" id="UP000765802"/>
    </source>
</evidence>
<keyword evidence="3" id="KW-1185">Reference proteome</keyword>
<gene>
    <name evidence="2" type="ORF">BC349_18245</name>
</gene>
<dbReference type="RefSeq" id="WP_187258319.1">
    <property type="nucleotide sequence ID" value="NZ_JBHULF010000005.1"/>
</dbReference>
<dbReference type="InterPro" id="IPR000595">
    <property type="entry name" value="cNMP-bd_dom"/>
</dbReference>
<feature type="domain" description="Cyclic nucleotide-binding" evidence="1">
    <location>
        <begin position="32"/>
        <end position="117"/>
    </location>
</feature>
<evidence type="ECO:0000313" key="2">
    <source>
        <dbReference type="EMBL" id="MBC6493001.1"/>
    </source>
</evidence>
<dbReference type="EMBL" id="MBUA01000030">
    <property type="protein sequence ID" value="MBC6493001.1"/>
    <property type="molecule type" value="Genomic_DNA"/>
</dbReference>
<proteinExistence type="predicted"/>